<dbReference type="PIRSF" id="PIRSF001191">
    <property type="entry name" value="Peptidase_M10A_matrix"/>
    <property type="match status" value="1"/>
</dbReference>
<feature type="repeat" description="Hemopexin" evidence="20">
    <location>
        <begin position="285"/>
        <end position="328"/>
    </location>
</feature>
<evidence type="ECO:0000256" key="8">
    <source>
        <dbReference type="ARBA" id="ARBA00022737"/>
    </source>
</evidence>
<feature type="binding site" evidence="17">
    <location>
        <position position="289"/>
    </location>
    <ligand>
        <name>Ca(2+)</name>
        <dbReference type="ChEBI" id="CHEBI:29108"/>
        <label>4</label>
    </ligand>
</feature>
<accession>A0A670IV30</accession>
<evidence type="ECO:0000256" key="13">
    <source>
        <dbReference type="ARBA" id="ARBA00023145"/>
    </source>
</evidence>
<comment type="cofactor">
    <cofactor evidence="17">
        <name>Ca(2+)</name>
        <dbReference type="ChEBI" id="CHEBI:29108"/>
    </cofactor>
    <text evidence="17">Can bind about 5 Ca(2+) ions per subunit.</text>
</comment>
<dbReference type="PANTHER" id="PTHR10201">
    <property type="entry name" value="MATRIX METALLOPROTEINASE"/>
    <property type="match status" value="1"/>
</dbReference>
<dbReference type="GeneTree" id="ENSGT00940000165562"/>
<evidence type="ECO:0000256" key="20">
    <source>
        <dbReference type="PROSITE-ProRule" id="PRU01011"/>
    </source>
</evidence>
<dbReference type="InterPro" id="IPR024079">
    <property type="entry name" value="MetalloPept_cat_dom_sf"/>
</dbReference>
<dbReference type="GO" id="GO:0004222">
    <property type="term" value="F:metalloendopeptidase activity"/>
    <property type="evidence" value="ECO:0007669"/>
    <property type="project" value="InterPro"/>
</dbReference>
<name>A0A670IV30_PODMU</name>
<dbReference type="Pfam" id="PF00413">
    <property type="entry name" value="Peptidase_M10"/>
    <property type="match status" value="1"/>
</dbReference>
<evidence type="ECO:0000256" key="2">
    <source>
        <dbReference type="ARBA" id="ARBA00010370"/>
    </source>
</evidence>
<feature type="binding site" evidence="17">
    <location>
        <position position="201"/>
    </location>
    <ligand>
        <name>Ca(2+)</name>
        <dbReference type="ChEBI" id="CHEBI:29108"/>
        <label>3</label>
    </ligand>
</feature>
<dbReference type="PROSITE" id="PS00546">
    <property type="entry name" value="CYSTEINE_SWITCH"/>
    <property type="match status" value="1"/>
</dbReference>
<keyword evidence="4" id="KW-0272">Extracellular matrix</keyword>
<evidence type="ECO:0000256" key="19">
    <source>
        <dbReference type="PIRSR" id="PIRSR621190-5"/>
    </source>
</evidence>
<dbReference type="InterPro" id="IPR002477">
    <property type="entry name" value="Peptidoglycan-bd-like"/>
</dbReference>
<keyword evidence="9" id="KW-0378">Hydrolase</keyword>
<keyword evidence="6 16" id="KW-0479">Metal-binding</keyword>
<evidence type="ECO:0000256" key="10">
    <source>
        <dbReference type="ARBA" id="ARBA00022833"/>
    </source>
</evidence>
<dbReference type="Pfam" id="PF00045">
    <property type="entry name" value="Hemopexin"/>
    <property type="match status" value="4"/>
</dbReference>
<dbReference type="InterPro" id="IPR036375">
    <property type="entry name" value="Hemopexin-like_dom_sf"/>
</dbReference>
<keyword evidence="14 18" id="KW-1015">Disulfide bond</keyword>
<feature type="domain" description="Peptidase metallopeptidase" evidence="21">
    <location>
        <begin position="107"/>
        <end position="264"/>
    </location>
</feature>
<feature type="binding site" evidence="17">
    <location>
        <position position="333"/>
    </location>
    <ligand>
        <name>Ca(2+)</name>
        <dbReference type="ChEBI" id="CHEBI:29108"/>
        <label>4</label>
    </ligand>
</feature>
<evidence type="ECO:0000256" key="17">
    <source>
        <dbReference type="PIRSR" id="PIRSR621190-2"/>
    </source>
</evidence>
<dbReference type="InterPro" id="IPR033739">
    <property type="entry name" value="M10A_MMP"/>
</dbReference>
<evidence type="ECO:0000256" key="15">
    <source>
        <dbReference type="PIRSR" id="PIRSR001191-1"/>
    </source>
</evidence>
<evidence type="ECO:0000256" key="18">
    <source>
        <dbReference type="PIRSR" id="PIRSR621190-3"/>
    </source>
</evidence>
<keyword evidence="10 16" id="KW-0862">Zinc</keyword>
<reference evidence="22" key="2">
    <citation type="submission" date="2025-08" db="UniProtKB">
        <authorList>
            <consortium name="Ensembl"/>
        </authorList>
    </citation>
    <scope>IDENTIFICATION</scope>
</reference>
<dbReference type="InterPro" id="IPR006026">
    <property type="entry name" value="Peptidase_Metallo"/>
</dbReference>
<feature type="disulfide bond" evidence="18">
    <location>
        <begin position="282"/>
        <end position="462"/>
    </location>
</feature>
<feature type="binding site" evidence="17">
    <location>
        <position position="201"/>
    </location>
    <ligand>
        <name>Ca(2+)</name>
        <dbReference type="ChEBI" id="CHEBI:29108"/>
        <label>1</label>
    </ligand>
</feature>
<feature type="repeat" description="Hemopexin" evidence="20">
    <location>
        <begin position="329"/>
        <end position="375"/>
    </location>
</feature>
<dbReference type="InterPro" id="IPR021190">
    <property type="entry name" value="Pept_M10A"/>
</dbReference>
<keyword evidence="8" id="KW-0677">Repeat</keyword>
<keyword evidence="13" id="KW-0865">Zymogen</keyword>
<dbReference type="GO" id="GO:0030574">
    <property type="term" value="P:collagen catabolic process"/>
    <property type="evidence" value="ECO:0007669"/>
    <property type="project" value="TreeGrafter"/>
</dbReference>
<dbReference type="GO" id="GO:0030198">
    <property type="term" value="P:extracellular matrix organization"/>
    <property type="evidence" value="ECO:0007669"/>
    <property type="project" value="TreeGrafter"/>
</dbReference>
<feature type="binding site" evidence="17">
    <location>
        <position position="185"/>
    </location>
    <ligand>
        <name>Zn(2+)</name>
        <dbReference type="ChEBI" id="CHEBI:29105"/>
        <label>1</label>
    </ligand>
</feature>
<feature type="binding site" evidence="17">
    <location>
        <position position="172"/>
    </location>
    <ligand>
        <name>Zn(2+)</name>
        <dbReference type="ChEBI" id="CHEBI:29105"/>
        <label>1</label>
    </ligand>
</feature>
<feature type="binding site" evidence="17">
    <location>
        <position position="335"/>
    </location>
    <ligand>
        <name>Ca(2+)</name>
        <dbReference type="ChEBI" id="CHEBI:29108"/>
        <label>5</label>
    </ligand>
</feature>
<feature type="binding site" evidence="16">
    <location>
        <position position="222"/>
    </location>
    <ligand>
        <name>Zn(2+)</name>
        <dbReference type="ChEBI" id="CHEBI:29105"/>
        <label>2</label>
        <note>catalytic</note>
    </ligand>
</feature>
<keyword evidence="7" id="KW-0732">Signal</keyword>
<feature type="binding site" evidence="17">
    <location>
        <position position="178"/>
    </location>
    <ligand>
        <name>Ca(2+)</name>
        <dbReference type="ChEBI" id="CHEBI:29108"/>
        <label>3</label>
    </ligand>
</feature>
<proteinExistence type="inferred from homology"/>
<feature type="binding site" evidence="17">
    <location>
        <position position="236"/>
    </location>
    <ligand>
        <name>Zn(2+)</name>
        <dbReference type="ChEBI" id="CHEBI:29105"/>
        <label>2</label>
        <note>catalytic</note>
    </ligand>
</feature>
<dbReference type="InterPro" id="IPR021158">
    <property type="entry name" value="Pept_M10A_Zn_BS"/>
</dbReference>
<evidence type="ECO:0000256" key="12">
    <source>
        <dbReference type="ARBA" id="ARBA00023049"/>
    </source>
</evidence>
<reference evidence="22" key="3">
    <citation type="submission" date="2025-09" db="UniProtKB">
        <authorList>
            <consortium name="Ensembl"/>
        </authorList>
    </citation>
    <scope>IDENTIFICATION</scope>
</reference>
<feature type="binding site" description="in inhibited form" evidence="17">
    <location>
        <position position="94"/>
    </location>
    <ligand>
        <name>Zn(2+)</name>
        <dbReference type="ChEBI" id="CHEBI:29105"/>
        <label>2</label>
        <note>catalytic</note>
    </ligand>
</feature>
<dbReference type="SMART" id="SM00235">
    <property type="entry name" value="ZnMc"/>
    <property type="match status" value="1"/>
</dbReference>
<dbReference type="InterPro" id="IPR000585">
    <property type="entry name" value="Hemopexin-like_dom"/>
</dbReference>
<feature type="binding site" evidence="16">
    <location>
        <position position="218"/>
    </location>
    <ligand>
        <name>Zn(2+)</name>
        <dbReference type="ChEBI" id="CHEBI:29105"/>
        <label>2</label>
        <note>catalytic</note>
    </ligand>
</feature>
<comment type="similarity">
    <text evidence="2">Belongs to the peptidase M10A family.</text>
</comment>
<feature type="binding site" evidence="17">
    <location>
        <position position="126"/>
    </location>
    <ligand>
        <name>Ca(2+)</name>
        <dbReference type="ChEBI" id="CHEBI:29108"/>
        <label>1</label>
    </ligand>
</feature>
<evidence type="ECO:0000256" key="6">
    <source>
        <dbReference type="ARBA" id="ARBA00022723"/>
    </source>
</evidence>
<dbReference type="GO" id="GO:0006508">
    <property type="term" value="P:proteolysis"/>
    <property type="evidence" value="ECO:0007669"/>
    <property type="project" value="UniProtKB-KW"/>
</dbReference>
<evidence type="ECO:0000256" key="11">
    <source>
        <dbReference type="ARBA" id="ARBA00022837"/>
    </source>
</evidence>
<keyword evidence="3" id="KW-0964">Secreted</keyword>
<feature type="binding site" evidence="17">
    <location>
        <position position="198"/>
    </location>
    <ligand>
        <name>Ca(2+)</name>
        <dbReference type="ChEBI" id="CHEBI:29108"/>
        <label>3</label>
    </ligand>
</feature>
<dbReference type="FunFam" id="2.110.10.10:FF:000002">
    <property type="entry name" value="Matrix metallopeptidase 3"/>
    <property type="match status" value="1"/>
</dbReference>
<feature type="active site" evidence="15">
    <location>
        <position position="219"/>
    </location>
</feature>
<evidence type="ECO:0000256" key="9">
    <source>
        <dbReference type="ARBA" id="ARBA00022801"/>
    </source>
</evidence>
<dbReference type="SUPFAM" id="SSF50923">
    <property type="entry name" value="Hemopexin-like domain"/>
    <property type="match status" value="1"/>
</dbReference>
<keyword evidence="5" id="KW-0645">Protease</keyword>
<feature type="short sequence motif" description="Cysteine switch" evidence="19">
    <location>
        <begin position="92"/>
        <end position="99"/>
    </location>
</feature>
<feature type="binding site" evidence="17">
    <location>
        <position position="196"/>
    </location>
    <ligand>
        <name>Zn(2+)</name>
        <dbReference type="ChEBI" id="CHEBI:29105"/>
        <label>1</label>
    </ligand>
</feature>
<dbReference type="SMART" id="SM00120">
    <property type="entry name" value="HX"/>
    <property type="match status" value="4"/>
</dbReference>
<feature type="binding site" evidence="17">
    <location>
        <position position="383"/>
    </location>
    <ligand>
        <name>Ca(2+)</name>
        <dbReference type="ChEBI" id="CHEBI:29108"/>
        <label>5</label>
    </ligand>
</feature>
<feature type="binding site" evidence="17">
    <location>
        <position position="160"/>
    </location>
    <ligand>
        <name>Ca(2+)</name>
        <dbReference type="ChEBI" id="CHEBI:29108"/>
        <label>2</label>
    </ligand>
</feature>
<dbReference type="GO" id="GO:0031012">
    <property type="term" value="C:extracellular matrix"/>
    <property type="evidence" value="ECO:0007669"/>
    <property type="project" value="InterPro"/>
</dbReference>
<keyword evidence="23" id="KW-1185">Reference proteome</keyword>
<dbReference type="InterPro" id="IPR018487">
    <property type="entry name" value="Hemopexin-like_repeat"/>
</dbReference>
<dbReference type="AlphaFoldDB" id="A0A670IV30"/>
<keyword evidence="11 17" id="KW-0106">Calcium</keyword>
<evidence type="ECO:0000256" key="1">
    <source>
        <dbReference type="ARBA" id="ARBA00004498"/>
    </source>
</evidence>
<feature type="repeat" description="Hemopexin" evidence="20">
    <location>
        <begin position="377"/>
        <end position="425"/>
    </location>
</feature>
<dbReference type="Gene3D" id="3.40.390.10">
    <property type="entry name" value="Collagenase (Catalytic Domain)"/>
    <property type="match status" value="1"/>
</dbReference>
<evidence type="ECO:0000259" key="21">
    <source>
        <dbReference type="SMART" id="SM00235"/>
    </source>
</evidence>
<comment type="subcellular location">
    <subcellularLocation>
        <location evidence="1">Secreted</location>
        <location evidence="1">Extracellular space</location>
        <location evidence="1">Extracellular matrix</location>
    </subcellularLocation>
</comment>
<feature type="binding site" evidence="16">
    <location>
        <position position="228"/>
    </location>
    <ligand>
        <name>Zn(2+)</name>
        <dbReference type="ChEBI" id="CHEBI:29105"/>
        <label>2</label>
        <note>catalytic</note>
    </ligand>
</feature>
<dbReference type="PRINTS" id="PR00138">
    <property type="entry name" value="MATRIXIN"/>
</dbReference>
<dbReference type="FunFam" id="3.40.390.10:FF:000007">
    <property type="entry name" value="Collagenase 3"/>
    <property type="match status" value="1"/>
</dbReference>
<feature type="binding site" evidence="17">
    <location>
        <position position="192"/>
    </location>
    <ligand>
        <name>Ca(2+)</name>
        <dbReference type="ChEBI" id="CHEBI:29108"/>
        <label>2</label>
    </ligand>
</feature>
<dbReference type="PANTHER" id="PTHR10201:SF267">
    <property type="entry name" value="MACROPHAGE METALLOELASTASE"/>
    <property type="match status" value="1"/>
</dbReference>
<evidence type="ECO:0000256" key="3">
    <source>
        <dbReference type="ARBA" id="ARBA00022525"/>
    </source>
</evidence>
<feature type="binding site" evidence="17">
    <location>
        <position position="177"/>
    </location>
    <ligand>
        <name>Ca(2+)</name>
        <dbReference type="ChEBI" id="CHEBI:29108"/>
        <label>3</label>
    </ligand>
</feature>
<feature type="binding site" evidence="17">
    <location>
        <position position="170"/>
    </location>
    <ligand>
        <name>Zn(2+)</name>
        <dbReference type="ChEBI" id="CHEBI:29105"/>
        <label>1</label>
    </ligand>
</feature>
<keyword evidence="12" id="KW-0482">Metalloprotease</keyword>
<dbReference type="InterPro" id="IPR001818">
    <property type="entry name" value="Pept_M10_metallopeptidase"/>
</dbReference>
<protein>
    <recommendedName>
        <fullName evidence="21">Peptidase metallopeptidase domain-containing protein</fullName>
    </recommendedName>
</protein>
<dbReference type="Proteomes" id="UP000472272">
    <property type="component" value="Chromosome 4"/>
</dbReference>
<comment type="cofactor">
    <cofactor evidence="17">
        <name>Zn(2+)</name>
        <dbReference type="ChEBI" id="CHEBI:29105"/>
    </cofactor>
    <text evidence="17">Binds 2 Zn(2+) ions per subunit.</text>
</comment>
<dbReference type="PROSITE" id="PS51642">
    <property type="entry name" value="HEMOPEXIN_2"/>
    <property type="match status" value="3"/>
</dbReference>
<evidence type="ECO:0000256" key="16">
    <source>
        <dbReference type="PIRSR" id="PIRSR001191-2"/>
    </source>
</evidence>
<dbReference type="GO" id="GO:0008270">
    <property type="term" value="F:zinc ion binding"/>
    <property type="evidence" value="ECO:0007669"/>
    <property type="project" value="InterPro"/>
</dbReference>
<evidence type="ECO:0000256" key="5">
    <source>
        <dbReference type="ARBA" id="ARBA00022670"/>
    </source>
</evidence>
<evidence type="ECO:0000313" key="23">
    <source>
        <dbReference type="Proteomes" id="UP000472272"/>
    </source>
</evidence>
<dbReference type="CDD" id="cd04278">
    <property type="entry name" value="ZnMc_MMP"/>
    <property type="match status" value="1"/>
</dbReference>
<dbReference type="SUPFAM" id="SSF47090">
    <property type="entry name" value="PGBD-like"/>
    <property type="match status" value="1"/>
</dbReference>
<evidence type="ECO:0000256" key="4">
    <source>
        <dbReference type="ARBA" id="ARBA00022530"/>
    </source>
</evidence>
<dbReference type="CDD" id="cd00094">
    <property type="entry name" value="HX"/>
    <property type="match status" value="1"/>
</dbReference>
<organism evidence="22 23">
    <name type="scientific">Podarcis muralis</name>
    <name type="common">Wall lizard</name>
    <name type="synonym">Lacerta muralis</name>
    <dbReference type="NCBI Taxonomy" id="64176"/>
    <lineage>
        <taxon>Eukaryota</taxon>
        <taxon>Metazoa</taxon>
        <taxon>Chordata</taxon>
        <taxon>Craniata</taxon>
        <taxon>Vertebrata</taxon>
        <taxon>Euteleostomi</taxon>
        <taxon>Lepidosauria</taxon>
        <taxon>Squamata</taxon>
        <taxon>Bifurcata</taxon>
        <taxon>Unidentata</taxon>
        <taxon>Episquamata</taxon>
        <taxon>Laterata</taxon>
        <taxon>Lacertibaenia</taxon>
        <taxon>Lacertidae</taxon>
        <taxon>Podarcis</taxon>
    </lineage>
</organism>
<reference evidence="22 23" key="1">
    <citation type="journal article" date="2019" name="Proc. Natl. Acad. Sci. U.S.A.">
        <title>Regulatory changes in pterin and carotenoid genes underlie balanced color polymorphisms in the wall lizard.</title>
        <authorList>
            <person name="Andrade P."/>
            <person name="Pinho C."/>
            <person name="Perez I de Lanuza G."/>
            <person name="Afonso S."/>
            <person name="Brejcha J."/>
            <person name="Rubin C.J."/>
            <person name="Wallerman O."/>
            <person name="Pereira P."/>
            <person name="Sabatino S.J."/>
            <person name="Bellati A."/>
            <person name="Pellitteri-Rosa D."/>
            <person name="Bosakova Z."/>
            <person name="Bunikis I."/>
            <person name="Carretero M.A."/>
            <person name="Feiner N."/>
            <person name="Marsik P."/>
            <person name="Pauperio F."/>
            <person name="Salvi D."/>
            <person name="Soler L."/>
            <person name="While G.M."/>
            <person name="Uller T."/>
            <person name="Font E."/>
            <person name="Andersson L."/>
            <person name="Carneiro M."/>
        </authorList>
    </citation>
    <scope>NUCLEOTIDE SEQUENCE</scope>
</reference>
<dbReference type="OMA" id="ANIPINC"/>
<dbReference type="Ensembl" id="ENSPMRT00000016061.1">
    <property type="protein sequence ID" value="ENSPMRP00000015032.1"/>
    <property type="gene ID" value="ENSPMRG00000009956.1"/>
</dbReference>
<dbReference type="InterPro" id="IPR036365">
    <property type="entry name" value="PGBD-like_sf"/>
</dbReference>
<evidence type="ECO:0000256" key="7">
    <source>
        <dbReference type="ARBA" id="ARBA00022729"/>
    </source>
</evidence>
<dbReference type="Pfam" id="PF01471">
    <property type="entry name" value="PG_binding_1"/>
    <property type="match status" value="1"/>
</dbReference>
<dbReference type="SUPFAM" id="SSF55486">
    <property type="entry name" value="Metalloproteases ('zincins'), catalytic domain"/>
    <property type="match status" value="1"/>
</dbReference>
<evidence type="ECO:0000256" key="14">
    <source>
        <dbReference type="ARBA" id="ARBA00023157"/>
    </source>
</evidence>
<dbReference type="Gene3D" id="2.110.10.10">
    <property type="entry name" value="Hemopexin-like domain"/>
    <property type="match status" value="1"/>
</dbReference>
<sequence>KETMKSFLLTIIKILQCEILYVKIILQHSNASVLPLQTYIENYYPDSTSTPVARSKRSDEIPVDKLQQMQKHFGLRVTGRLDSHTLAAMKNPRCGVPDVAEYSTFPESPKWGRKNLTYSVLNYTPDMDRTDVDVAIERAWKVWSDVTPLTFTRVYGKPADIKISFAARSHGDNIPFDGPGGQLAHAFSPAFGGSVHFDENEPWARDLKGTNLFLVAAHEFGHVLGLGHSSNPEALMFPTYRNRDLKNFGLHMDDIEGIQQLYGDGSSINLTSTAEAPSTKWCDPHLAFDAVTSLRGEILFFKDSFFWRKYPQRRDVEKFPISAFWPALSKGIDAAYEVKADDTVFLFKGSKYWATKGNTIQIGFPKNIHSLGLPKSVKSIDAAAHDSSSKKTYFFSGNSYWKYDEAKKSMEKGYPRKIAVKVNAAFLHHGHFYLFRGSNQYEFDSKTKKFLSIKKSDSWFGCQ</sequence>
<evidence type="ECO:0000313" key="22">
    <source>
        <dbReference type="Ensembl" id="ENSPMRP00000015032.1"/>
    </source>
</evidence>